<evidence type="ECO:0000256" key="5">
    <source>
        <dbReference type="PROSITE-ProRule" id="PRU00339"/>
    </source>
</evidence>
<keyword evidence="3" id="KW-0677">Repeat</keyword>
<evidence type="ECO:0000256" key="2">
    <source>
        <dbReference type="ARBA" id="ARBA00022490"/>
    </source>
</evidence>
<reference evidence="7" key="1">
    <citation type="submission" date="2015-09" db="EMBL/GenBank/DDBJ databases">
        <authorList>
            <consortium name="Pathogen Informatics"/>
        </authorList>
    </citation>
    <scope>NUCLEOTIDE SEQUENCE [LARGE SCALE GENOMIC DNA]</scope>
    <source>
        <strain evidence="7">Lake Konstanz</strain>
    </source>
</reference>
<dbReference type="InterPro" id="IPR019734">
    <property type="entry name" value="TPR_rpt"/>
</dbReference>
<dbReference type="VEuPathDB" id="TriTrypDB:BSAL_31105"/>
<dbReference type="Pfam" id="PF13181">
    <property type="entry name" value="TPR_8"/>
    <property type="match status" value="2"/>
</dbReference>
<dbReference type="GO" id="GO:0005737">
    <property type="term" value="C:cytoplasm"/>
    <property type="evidence" value="ECO:0007669"/>
    <property type="project" value="UniProtKB-SubCell"/>
</dbReference>
<dbReference type="OrthoDB" id="2423701at2759"/>
<dbReference type="AlphaFoldDB" id="A0A0S4JPS0"/>
<dbReference type="OMA" id="ECTTYTN"/>
<feature type="repeat" description="TPR" evidence="5">
    <location>
        <begin position="3"/>
        <end position="36"/>
    </location>
</feature>
<keyword evidence="7" id="KW-1185">Reference proteome</keyword>
<dbReference type="Pfam" id="PF13174">
    <property type="entry name" value="TPR_6"/>
    <property type="match status" value="1"/>
</dbReference>
<dbReference type="PANTHER" id="PTHR22904">
    <property type="entry name" value="TPR REPEAT CONTAINING PROTEIN"/>
    <property type="match status" value="1"/>
</dbReference>
<evidence type="ECO:0000256" key="1">
    <source>
        <dbReference type="ARBA" id="ARBA00004496"/>
    </source>
</evidence>
<dbReference type="GO" id="GO:0051879">
    <property type="term" value="F:Hsp90 protein binding"/>
    <property type="evidence" value="ECO:0007669"/>
    <property type="project" value="TreeGrafter"/>
</dbReference>
<organism evidence="6 7">
    <name type="scientific">Bodo saltans</name>
    <name type="common">Flagellated protozoan</name>
    <dbReference type="NCBI Taxonomy" id="75058"/>
    <lineage>
        <taxon>Eukaryota</taxon>
        <taxon>Discoba</taxon>
        <taxon>Euglenozoa</taxon>
        <taxon>Kinetoplastea</taxon>
        <taxon>Metakinetoplastina</taxon>
        <taxon>Eubodonida</taxon>
        <taxon>Bodonidae</taxon>
        <taxon>Bodo</taxon>
    </lineage>
</organism>
<evidence type="ECO:0000313" key="6">
    <source>
        <dbReference type="EMBL" id="CUG91281.1"/>
    </source>
</evidence>
<protein>
    <submittedName>
        <fullName evidence="6">Stress-inducible protein STI1, putative</fullName>
    </submittedName>
</protein>
<dbReference type="Proteomes" id="UP000051952">
    <property type="component" value="Unassembled WGS sequence"/>
</dbReference>
<evidence type="ECO:0000256" key="4">
    <source>
        <dbReference type="ARBA" id="ARBA00022803"/>
    </source>
</evidence>
<sequence>MSVDQFKTKGNDAFKVKNYREAIDWYTKAIDLDPSSEGSGALYSNRAASLTSLGEFNKALDDANNCIRVRPDWLKGHFRKGVALESLNRLDEAQRAFQDALKTEPANEEVQTRLTAINANIKQRNEKSTPQSCKTPDEARIVGNSLFGQGKYEQAAVFYTRAIELTSGNTPEKANYFANRAACHQQTHSYRQVIADCEEALLIDPNHVKGLLRRAIAYEGLEKWQQALEDYQAVNRLSPGMSNVSQGVLRCQRATRN</sequence>
<proteinExistence type="predicted"/>
<dbReference type="FunFam" id="1.25.40.10:FF:000020">
    <property type="entry name" value="Stress-induced phosphoprotein 1"/>
    <property type="match status" value="1"/>
</dbReference>
<dbReference type="SMART" id="SM00028">
    <property type="entry name" value="TPR"/>
    <property type="match status" value="6"/>
</dbReference>
<feature type="repeat" description="TPR" evidence="5">
    <location>
        <begin position="74"/>
        <end position="107"/>
    </location>
</feature>
<dbReference type="Gene3D" id="1.25.40.10">
    <property type="entry name" value="Tetratricopeptide repeat domain"/>
    <property type="match status" value="2"/>
</dbReference>
<gene>
    <name evidence="6" type="ORF">BSAL_31105</name>
</gene>
<name>A0A0S4JPS0_BODSA</name>
<dbReference type="InterPro" id="IPR011990">
    <property type="entry name" value="TPR-like_helical_dom_sf"/>
</dbReference>
<evidence type="ECO:0000256" key="3">
    <source>
        <dbReference type="ARBA" id="ARBA00022737"/>
    </source>
</evidence>
<dbReference type="EMBL" id="CYKH01001902">
    <property type="protein sequence ID" value="CUG91281.1"/>
    <property type="molecule type" value="Genomic_DNA"/>
</dbReference>
<comment type="subcellular location">
    <subcellularLocation>
        <location evidence="1">Cytoplasm</location>
    </subcellularLocation>
</comment>
<dbReference type="PANTHER" id="PTHR22904:SF523">
    <property type="entry name" value="STRESS-INDUCED-PHOSPHOPROTEIN 1"/>
    <property type="match status" value="1"/>
</dbReference>
<evidence type="ECO:0000313" key="7">
    <source>
        <dbReference type="Proteomes" id="UP000051952"/>
    </source>
</evidence>
<accession>A0A0S4JPS0</accession>
<keyword evidence="2" id="KW-0963">Cytoplasm</keyword>
<dbReference type="SUPFAM" id="SSF48452">
    <property type="entry name" value="TPR-like"/>
    <property type="match status" value="2"/>
</dbReference>
<dbReference type="PROSITE" id="PS50005">
    <property type="entry name" value="TPR"/>
    <property type="match status" value="3"/>
</dbReference>
<feature type="repeat" description="TPR" evidence="5">
    <location>
        <begin position="136"/>
        <end position="169"/>
    </location>
</feature>
<keyword evidence="4 5" id="KW-0802">TPR repeat</keyword>